<evidence type="ECO:0000313" key="2">
    <source>
        <dbReference type="EMBL" id="KXG45625.1"/>
    </source>
</evidence>
<protein>
    <submittedName>
        <fullName evidence="2">Uncharacterized protein</fullName>
    </submittedName>
</protein>
<reference evidence="2 3" key="1">
    <citation type="journal article" date="2016" name="BMC Genomics">
        <title>Genome sequencing and secondary metabolism of the postharvest pathogen Penicillium griseofulvum.</title>
        <authorList>
            <person name="Banani H."/>
            <person name="Marcet-Houben M."/>
            <person name="Ballester A.R."/>
            <person name="Abbruscato P."/>
            <person name="Gonzalez-Candelas L."/>
            <person name="Gabaldon T."/>
            <person name="Spadaro D."/>
        </authorList>
    </citation>
    <scope>NUCLEOTIDE SEQUENCE [LARGE SCALE GENOMIC DNA]</scope>
    <source>
        <strain evidence="2 3">PG3</strain>
    </source>
</reference>
<feature type="region of interest" description="Disordered" evidence="1">
    <location>
        <begin position="1"/>
        <end position="24"/>
    </location>
</feature>
<dbReference type="STRING" id="5078.A0A135L9H3"/>
<sequence length="201" mass="23031">MVADNMPAGDTDQQELTKDPDMKEHKVDIKVDDLDIGRIPDTQGSNLPKLTQVIITNVPRRLKHNSKNLDQWILQVKSALAQLRLENLINSSVVRPVRGQHNYNRWVQWSRAVANWLYLQLDERLQQRLQDSGNLHSKADSLFNTILKVVREGEDMSARLATGSYDTRRISEIQAVRQYISAHKTQYHLLGSNLLAISSLR</sequence>
<dbReference type="RefSeq" id="XP_040644161.1">
    <property type="nucleotide sequence ID" value="XM_040791105.1"/>
</dbReference>
<dbReference type="AlphaFoldDB" id="A0A135L9H3"/>
<name>A0A135L9H3_PENPA</name>
<dbReference type="GeneID" id="63706405"/>
<keyword evidence="3" id="KW-1185">Reference proteome</keyword>
<comment type="caution">
    <text evidence="2">The sequence shown here is derived from an EMBL/GenBank/DDBJ whole genome shotgun (WGS) entry which is preliminary data.</text>
</comment>
<dbReference type="OrthoDB" id="4327522at2759"/>
<dbReference type="EMBL" id="LHQR01000070">
    <property type="protein sequence ID" value="KXG45625.1"/>
    <property type="molecule type" value="Genomic_DNA"/>
</dbReference>
<accession>A0A135L9H3</accession>
<proteinExistence type="predicted"/>
<evidence type="ECO:0000313" key="3">
    <source>
        <dbReference type="Proteomes" id="UP000070168"/>
    </source>
</evidence>
<feature type="compositionally biased region" description="Basic and acidic residues" evidence="1">
    <location>
        <begin position="15"/>
        <end position="24"/>
    </location>
</feature>
<dbReference type="Proteomes" id="UP000070168">
    <property type="component" value="Unassembled WGS sequence"/>
</dbReference>
<gene>
    <name evidence="2" type="ORF">PGRI_033920</name>
</gene>
<dbReference type="OMA" id="HNYNRWV"/>
<evidence type="ECO:0000256" key="1">
    <source>
        <dbReference type="SAM" id="MobiDB-lite"/>
    </source>
</evidence>
<organism evidence="2 3">
    <name type="scientific">Penicillium patulum</name>
    <name type="common">Penicillium griseofulvum</name>
    <dbReference type="NCBI Taxonomy" id="5078"/>
    <lineage>
        <taxon>Eukaryota</taxon>
        <taxon>Fungi</taxon>
        <taxon>Dikarya</taxon>
        <taxon>Ascomycota</taxon>
        <taxon>Pezizomycotina</taxon>
        <taxon>Eurotiomycetes</taxon>
        <taxon>Eurotiomycetidae</taxon>
        <taxon>Eurotiales</taxon>
        <taxon>Aspergillaceae</taxon>
        <taxon>Penicillium</taxon>
    </lineage>
</organism>